<dbReference type="FunFam" id="3.60.21.60:FF:000002">
    <property type="entry name" value="DNA polymerase alpha subunit B"/>
    <property type="match status" value="1"/>
</dbReference>
<keyword evidence="4 6" id="KW-0235">DNA replication</keyword>
<evidence type="ECO:0000259" key="10">
    <source>
        <dbReference type="Pfam" id="PF14957"/>
    </source>
</evidence>
<gene>
    <name evidence="12" type="ORF">PECUL_23A032068</name>
</gene>
<dbReference type="AlphaFoldDB" id="A0AAD1WT57"/>
<feature type="domain" description="DNA polymerase alpha subunit B N-terminal" evidence="9">
    <location>
        <begin position="7"/>
        <end position="72"/>
    </location>
</feature>
<dbReference type="Proteomes" id="UP001295444">
    <property type="component" value="Chromosome 12"/>
</dbReference>
<protein>
    <recommendedName>
        <fullName evidence="3 6">DNA polymerase alpha subunit B</fullName>
    </recommendedName>
</protein>
<feature type="region of interest" description="Disordered" evidence="7">
    <location>
        <begin position="112"/>
        <end position="135"/>
    </location>
</feature>
<dbReference type="Pfam" id="PF08418">
    <property type="entry name" value="Pol_alpha_B_N"/>
    <property type="match status" value="1"/>
</dbReference>
<dbReference type="Gene3D" id="1.10.8.530">
    <property type="entry name" value="DNA polymerase alpha-primase, subunit B, N-terminal domain"/>
    <property type="match status" value="1"/>
</dbReference>
<evidence type="ECO:0000256" key="2">
    <source>
        <dbReference type="ARBA" id="ARBA00007299"/>
    </source>
</evidence>
<evidence type="ECO:0000259" key="9">
    <source>
        <dbReference type="Pfam" id="PF08418"/>
    </source>
</evidence>
<dbReference type="GO" id="GO:0006270">
    <property type="term" value="P:DNA replication initiation"/>
    <property type="evidence" value="ECO:0007669"/>
    <property type="project" value="TreeGrafter"/>
</dbReference>
<feature type="domain" description="DNA polymerase alpha/delta/epsilon subunit B" evidence="8">
    <location>
        <begin position="341"/>
        <end position="549"/>
    </location>
</feature>
<evidence type="ECO:0000313" key="13">
    <source>
        <dbReference type="Proteomes" id="UP001295444"/>
    </source>
</evidence>
<comment type="subcellular location">
    <subcellularLocation>
        <location evidence="1 6">Nucleus</location>
    </subcellularLocation>
</comment>
<feature type="domain" description="DNA polymerase alpha subunit B OB" evidence="11">
    <location>
        <begin position="216"/>
        <end position="321"/>
    </location>
</feature>
<dbReference type="PANTHER" id="PTHR23061">
    <property type="entry name" value="DNA POLYMERASE 2 ALPHA 70 KDA SUBUNIT"/>
    <property type="match status" value="1"/>
</dbReference>
<dbReference type="InterPro" id="IPR016722">
    <property type="entry name" value="DNA_pol_alpha_bsu"/>
</dbReference>
<dbReference type="InterPro" id="IPR007185">
    <property type="entry name" value="DNA_pol_a/d/e_bsu"/>
</dbReference>
<reference evidence="12" key="1">
    <citation type="submission" date="2022-03" db="EMBL/GenBank/DDBJ databases">
        <authorList>
            <person name="Alioto T."/>
            <person name="Alioto T."/>
            <person name="Gomez Garrido J."/>
        </authorList>
    </citation>
    <scope>NUCLEOTIDE SEQUENCE</scope>
</reference>
<dbReference type="Gene3D" id="3.60.21.60">
    <property type="match status" value="2"/>
</dbReference>
<feature type="region of interest" description="Disordered" evidence="7">
    <location>
        <begin position="619"/>
        <end position="659"/>
    </location>
</feature>
<organism evidence="12 13">
    <name type="scientific">Pelobates cultripes</name>
    <name type="common">Western spadefoot toad</name>
    <dbReference type="NCBI Taxonomy" id="61616"/>
    <lineage>
        <taxon>Eukaryota</taxon>
        <taxon>Metazoa</taxon>
        <taxon>Chordata</taxon>
        <taxon>Craniata</taxon>
        <taxon>Vertebrata</taxon>
        <taxon>Euteleostomi</taxon>
        <taxon>Amphibia</taxon>
        <taxon>Batrachia</taxon>
        <taxon>Anura</taxon>
        <taxon>Pelobatoidea</taxon>
        <taxon>Pelobatidae</taxon>
        <taxon>Pelobates</taxon>
    </lineage>
</organism>
<dbReference type="Pfam" id="PF22062">
    <property type="entry name" value="OB_DPOA2"/>
    <property type="match status" value="1"/>
</dbReference>
<dbReference type="InterPro" id="IPR013627">
    <property type="entry name" value="Pol_alpha_B_N"/>
</dbReference>
<dbReference type="PANTHER" id="PTHR23061:SF12">
    <property type="entry name" value="DNA POLYMERASE ALPHA SUBUNIT B"/>
    <property type="match status" value="1"/>
</dbReference>
<keyword evidence="5 6" id="KW-0539">Nucleus</keyword>
<evidence type="ECO:0000313" key="12">
    <source>
        <dbReference type="EMBL" id="CAH2325229.1"/>
    </source>
</evidence>
<evidence type="ECO:0000256" key="5">
    <source>
        <dbReference type="ARBA" id="ARBA00023242"/>
    </source>
</evidence>
<proteinExistence type="inferred from homology"/>
<evidence type="ECO:0000256" key="7">
    <source>
        <dbReference type="SAM" id="MobiDB-lite"/>
    </source>
</evidence>
<dbReference type="FunFam" id="3.60.21.60:FF:000003">
    <property type="entry name" value="DNA polymerase alpha subunit B"/>
    <property type="match status" value="1"/>
</dbReference>
<dbReference type="GO" id="GO:0005658">
    <property type="term" value="C:alpha DNA polymerase:primase complex"/>
    <property type="evidence" value="ECO:0007669"/>
    <property type="project" value="TreeGrafter"/>
</dbReference>
<comment type="similarity">
    <text evidence="2 6">Belongs to the DNA polymerase alpha subunit B family.</text>
</comment>
<dbReference type="GO" id="GO:0003677">
    <property type="term" value="F:DNA binding"/>
    <property type="evidence" value="ECO:0007669"/>
    <property type="project" value="InterPro"/>
</dbReference>
<dbReference type="InterPro" id="IPR054300">
    <property type="entry name" value="OB_DPOA2"/>
</dbReference>
<feature type="compositionally biased region" description="Polar residues" evidence="7">
    <location>
        <begin position="112"/>
        <end position="129"/>
    </location>
</feature>
<dbReference type="InterPro" id="IPR029273">
    <property type="entry name" value="Cdc42_effect-like"/>
</dbReference>
<keyword evidence="13" id="KW-1185">Reference proteome</keyword>
<sequence>MTVSVKSIADELIFFDVKFEDKDVPDKLVELCTLHRLKEDDMVNEWMAFGTTRNLPLTVGNLSLLEHEVLNKKDIRSRQKLMKEKHCGTRDKNTIEDLIEVETEEENLLESYTTPAKGSQKRVLSTPENPHSKRISALSRSPHIFSPASFSPSATPSQKYSTRGNRGEVVTSYGEVHGTTWSGGSGRNASVGLLTSQDESLTKMYKFMFQKLLDIRDVVSSKIEELGESLKNNFHIDEFTSVSFPAQETVTVLGQIGCDSNGKLNSKSVILEGDREHSSGLHVPVDLTELKDYSLFPGQVVIMEGTNSTGRKFVPTKLYEGVPLPFHEPSEIFEDCPPQMVLTACGPFTTSDSITYDALKDLVDVINRDRPDVCILLGPFLDAKNEQIENLQLTVTFEDVFKCCLKMIVEGTRPSGSHLVFVPSIRDVHHYPVYPQPPFTCYEPSKEDKQRVHFVSDPCTLTVNSVVFGFTSTDLLFHMGAEEISSSSAGAPDRFSRILKHILTQRSYYPLYPPSEEMNIDYEGLYSFASMPVTPDIFIIPSELRYFIKDISGCICINPGRLTKGLVGGDPGPRWRFDFNLSLGKPYNLEKFPLLFNGLKAYKSPFLWNDFLLPSGPQALSLPQAPPPKPPRLHLDERSKSPVKEVEGGALRPLLSPSDNGISAQEREERILAHAGSLLSLHVDLGPSILDDVLEIMDKV</sequence>
<dbReference type="Pfam" id="PF14957">
    <property type="entry name" value="BORG_CEP"/>
    <property type="match status" value="1"/>
</dbReference>
<evidence type="ECO:0000256" key="6">
    <source>
        <dbReference type="PIRNR" id="PIRNR018300"/>
    </source>
</evidence>
<comment type="function">
    <text evidence="6">Accessory subunit of the DNA polymerase alpha complex (also known as the alpha DNA polymerase-primase complex) which plays an essential role in the initiation of DNA synthesis.</text>
</comment>
<dbReference type="Pfam" id="PF04042">
    <property type="entry name" value="DNA_pol_E_B"/>
    <property type="match status" value="1"/>
</dbReference>
<name>A0AAD1WT57_PELCU</name>
<dbReference type="EMBL" id="OW240923">
    <property type="protein sequence ID" value="CAH2325229.1"/>
    <property type="molecule type" value="Genomic_DNA"/>
</dbReference>
<dbReference type="PIRSF" id="PIRSF018300">
    <property type="entry name" value="DNA_pol_alph_2"/>
    <property type="match status" value="1"/>
</dbReference>
<dbReference type="InterPro" id="IPR043034">
    <property type="entry name" value="DNA_pol_alpha_B_N_sf"/>
</dbReference>
<evidence type="ECO:0000259" key="8">
    <source>
        <dbReference type="Pfam" id="PF04042"/>
    </source>
</evidence>
<evidence type="ECO:0000256" key="4">
    <source>
        <dbReference type="ARBA" id="ARBA00022705"/>
    </source>
</evidence>
<evidence type="ECO:0000256" key="1">
    <source>
        <dbReference type="ARBA" id="ARBA00004123"/>
    </source>
</evidence>
<feature type="compositionally biased region" description="Basic and acidic residues" evidence="7">
    <location>
        <begin position="633"/>
        <end position="647"/>
    </location>
</feature>
<feature type="domain" description="Cdc42 effector-like" evidence="10">
    <location>
        <begin position="664"/>
        <end position="699"/>
    </location>
</feature>
<accession>A0AAD1WT57</accession>
<evidence type="ECO:0000256" key="3">
    <source>
        <dbReference type="ARBA" id="ARBA00018596"/>
    </source>
</evidence>
<evidence type="ECO:0000259" key="11">
    <source>
        <dbReference type="Pfam" id="PF22062"/>
    </source>
</evidence>